<evidence type="ECO:0000313" key="11">
    <source>
        <dbReference type="EMBL" id="KJZ73712.1"/>
    </source>
</evidence>
<evidence type="ECO:0000256" key="6">
    <source>
        <dbReference type="ARBA" id="ARBA00022840"/>
    </source>
</evidence>
<keyword evidence="8 9" id="KW-0472">Membrane</keyword>
<dbReference type="Gene3D" id="3.40.50.300">
    <property type="entry name" value="P-loop containing nucleotide triphosphate hydrolases"/>
    <property type="match status" value="1"/>
</dbReference>
<dbReference type="InterPro" id="IPR011527">
    <property type="entry name" value="ABC1_TM_dom"/>
</dbReference>
<keyword evidence="4 9" id="KW-0812">Transmembrane</keyword>
<gene>
    <name evidence="11" type="ORF">HIM_06830</name>
</gene>
<protein>
    <recommendedName>
        <fullName evidence="10">ABC transmembrane type-1 domain-containing protein</fullName>
    </recommendedName>
</protein>
<dbReference type="InterPro" id="IPR036640">
    <property type="entry name" value="ABC1_TM_sf"/>
</dbReference>
<evidence type="ECO:0000256" key="5">
    <source>
        <dbReference type="ARBA" id="ARBA00022741"/>
    </source>
</evidence>
<evidence type="ECO:0000256" key="9">
    <source>
        <dbReference type="SAM" id="Phobius"/>
    </source>
</evidence>
<feature type="domain" description="ABC transmembrane type-1" evidence="10">
    <location>
        <begin position="28"/>
        <end position="166"/>
    </location>
</feature>
<dbReference type="GO" id="GO:0005886">
    <property type="term" value="C:plasma membrane"/>
    <property type="evidence" value="ECO:0007669"/>
    <property type="project" value="UniProtKB-SubCell"/>
</dbReference>
<dbReference type="SUPFAM" id="SSF90123">
    <property type="entry name" value="ABC transporter transmembrane region"/>
    <property type="match status" value="1"/>
</dbReference>
<evidence type="ECO:0000313" key="12">
    <source>
        <dbReference type="Proteomes" id="UP000054481"/>
    </source>
</evidence>
<dbReference type="GO" id="GO:0005524">
    <property type="term" value="F:ATP binding"/>
    <property type="evidence" value="ECO:0007669"/>
    <property type="project" value="UniProtKB-KW"/>
</dbReference>
<keyword evidence="5" id="KW-0547">Nucleotide-binding</keyword>
<dbReference type="GO" id="GO:0016887">
    <property type="term" value="F:ATP hydrolysis activity"/>
    <property type="evidence" value="ECO:0007669"/>
    <property type="project" value="InterPro"/>
</dbReference>
<evidence type="ECO:0000256" key="3">
    <source>
        <dbReference type="ARBA" id="ARBA00022475"/>
    </source>
</evidence>
<dbReference type="PANTHER" id="PTHR24223:SF399">
    <property type="entry name" value="ABC TRANSPORTER ATNG"/>
    <property type="match status" value="1"/>
</dbReference>
<dbReference type="InterPro" id="IPR027417">
    <property type="entry name" value="P-loop_NTPase"/>
</dbReference>
<dbReference type="OrthoDB" id="6500128at2759"/>
<dbReference type="InterPro" id="IPR003439">
    <property type="entry name" value="ABC_transporter-like_ATP-bd"/>
</dbReference>
<reference evidence="11 12" key="1">
    <citation type="journal article" date="2014" name="Genome Biol. Evol.">
        <title>Comparative genomics and transcriptomics analyses reveal divergent lifestyle features of nematode endoparasitic fungus Hirsutella minnesotensis.</title>
        <authorList>
            <person name="Lai Y."/>
            <person name="Liu K."/>
            <person name="Zhang X."/>
            <person name="Zhang X."/>
            <person name="Li K."/>
            <person name="Wang N."/>
            <person name="Shu C."/>
            <person name="Wu Y."/>
            <person name="Wang C."/>
            <person name="Bushley K.E."/>
            <person name="Xiang M."/>
            <person name="Liu X."/>
        </authorList>
    </citation>
    <scope>NUCLEOTIDE SEQUENCE [LARGE SCALE GENOMIC DNA]</scope>
    <source>
        <strain evidence="11 12">3608</strain>
    </source>
</reference>
<dbReference type="CDD" id="cd18580">
    <property type="entry name" value="ABC_6TM_ABCC_D2"/>
    <property type="match status" value="1"/>
</dbReference>
<keyword evidence="2" id="KW-0813">Transport</keyword>
<dbReference type="GO" id="GO:0140359">
    <property type="term" value="F:ABC-type transporter activity"/>
    <property type="evidence" value="ECO:0007669"/>
    <property type="project" value="InterPro"/>
</dbReference>
<dbReference type="SMART" id="SM00382">
    <property type="entry name" value="AAA"/>
    <property type="match status" value="1"/>
</dbReference>
<accession>A0A0F7ZZ71</accession>
<name>A0A0F7ZZ71_9HYPO</name>
<keyword evidence="7 9" id="KW-1133">Transmembrane helix</keyword>
<dbReference type="EMBL" id="KQ030532">
    <property type="protein sequence ID" value="KJZ73712.1"/>
    <property type="molecule type" value="Genomic_DNA"/>
</dbReference>
<dbReference type="PANTHER" id="PTHR24223">
    <property type="entry name" value="ATP-BINDING CASSETTE SUB-FAMILY C"/>
    <property type="match status" value="1"/>
</dbReference>
<proteinExistence type="predicted"/>
<comment type="subcellular location">
    <subcellularLocation>
        <location evidence="1">Cell membrane</location>
        <topology evidence="1">Multi-pass membrane protein</topology>
    </subcellularLocation>
</comment>
<keyword evidence="3" id="KW-1003">Cell membrane</keyword>
<dbReference type="PROSITE" id="PS50929">
    <property type="entry name" value="ABC_TM1F"/>
    <property type="match status" value="1"/>
</dbReference>
<dbReference type="AlphaFoldDB" id="A0A0F7ZZ71"/>
<dbReference type="Gene3D" id="1.20.1560.10">
    <property type="entry name" value="ABC transporter type 1, transmembrane domain"/>
    <property type="match status" value="1"/>
</dbReference>
<evidence type="ECO:0000256" key="1">
    <source>
        <dbReference type="ARBA" id="ARBA00004651"/>
    </source>
</evidence>
<dbReference type="PROSITE" id="PS00211">
    <property type="entry name" value="ABC_TRANSPORTER_1"/>
    <property type="match status" value="1"/>
</dbReference>
<evidence type="ECO:0000256" key="4">
    <source>
        <dbReference type="ARBA" id="ARBA00022692"/>
    </source>
</evidence>
<dbReference type="InterPro" id="IPR044726">
    <property type="entry name" value="ABCC_6TM_D2"/>
</dbReference>
<feature type="transmembrane region" description="Helical" evidence="9">
    <location>
        <begin position="20"/>
        <end position="41"/>
    </location>
</feature>
<dbReference type="Pfam" id="PF00664">
    <property type="entry name" value="ABC_membrane"/>
    <property type="match status" value="1"/>
</dbReference>
<dbReference type="InterPro" id="IPR017871">
    <property type="entry name" value="ABC_transporter-like_CS"/>
</dbReference>
<dbReference type="SUPFAM" id="SSF52540">
    <property type="entry name" value="P-loop containing nucleoside triphosphate hydrolases"/>
    <property type="match status" value="1"/>
</dbReference>
<evidence type="ECO:0000256" key="7">
    <source>
        <dbReference type="ARBA" id="ARBA00022989"/>
    </source>
</evidence>
<dbReference type="InterPro" id="IPR003593">
    <property type="entry name" value="AAA+_ATPase"/>
</dbReference>
<dbReference type="Proteomes" id="UP000054481">
    <property type="component" value="Unassembled WGS sequence"/>
</dbReference>
<sequence>MAFMQVAYLVFSILTDVGIIASGAKSAAIIIPFLAVVLYYLQKFYLRTSRKIRYLDLEAKSPLYTQFIETAAGLQHIRAFGWQSQEIARSLELLDYSQKPYYYMFCIQRWLELILDLCILVIAVVLVSFALTTGSSQAAIGLALVNIMTLSEALSQLIKSWIDLETSLGAIARLRTFQLPEKTPVEEDSFCVQDAQLPAPELAGPGHKVGIVGRTGRQVTGKSSLLSFILRLLDSSSQIWIDGVDVSHISRQYLHSQITTLPQDPILLTGSVRDNLNPFHKTGRQVESNSFEEADMVKALIQVDLWRQISSREGLDTELSSLGLSHGQKQLLCLARAVLHNASTGSRVVLIDEATSNLDGDTDARAQAVLSEAFAGCTQLVVAHRLETIRDADVIVELSEGKVVRMTRRDAAR</sequence>
<keyword evidence="6" id="KW-0067">ATP-binding</keyword>
<feature type="transmembrane region" description="Helical" evidence="9">
    <location>
        <begin position="113"/>
        <end position="132"/>
    </location>
</feature>
<keyword evidence="12" id="KW-1185">Reference proteome</keyword>
<evidence type="ECO:0000259" key="10">
    <source>
        <dbReference type="PROSITE" id="PS50929"/>
    </source>
</evidence>
<evidence type="ECO:0000256" key="8">
    <source>
        <dbReference type="ARBA" id="ARBA00023136"/>
    </source>
</evidence>
<dbReference type="InterPro" id="IPR050173">
    <property type="entry name" value="ABC_transporter_C-like"/>
</dbReference>
<dbReference type="Pfam" id="PF00005">
    <property type="entry name" value="ABC_tran"/>
    <property type="match status" value="1"/>
</dbReference>
<evidence type="ECO:0000256" key="2">
    <source>
        <dbReference type="ARBA" id="ARBA00022448"/>
    </source>
</evidence>
<organism evidence="11 12">
    <name type="scientific">Hirsutella minnesotensis 3608</name>
    <dbReference type="NCBI Taxonomy" id="1043627"/>
    <lineage>
        <taxon>Eukaryota</taxon>
        <taxon>Fungi</taxon>
        <taxon>Dikarya</taxon>
        <taxon>Ascomycota</taxon>
        <taxon>Pezizomycotina</taxon>
        <taxon>Sordariomycetes</taxon>
        <taxon>Hypocreomycetidae</taxon>
        <taxon>Hypocreales</taxon>
        <taxon>Ophiocordycipitaceae</taxon>
        <taxon>Hirsutella</taxon>
    </lineage>
</organism>